<dbReference type="InterPro" id="IPR050251">
    <property type="entry name" value="HpcH-HpaI_aldolase"/>
</dbReference>
<evidence type="ECO:0000259" key="4">
    <source>
        <dbReference type="Pfam" id="PF03328"/>
    </source>
</evidence>
<dbReference type="GO" id="GO:0005737">
    <property type="term" value="C:cytoplasm"/>
    <property type="evidence" value="ECO:0007669"/>
    <property type="project" value="TreeGrafter"/>
</dbReference>
<sequence>AYGVIVPRVNTPADAERAVSAVKYPPLGNRGVGLARAQKYGQGFNEYKEEVNEQSTVIVQIEHIEAVSNLSEILSVPGVDAFFIGPYDLSASLGIQGDFTNLKMVAAVERIHTISKQLNKASGIHIIQPDKGELKRRLEEGFKFIALSLDSVYLGNGCREMLK</sequence>
<evidence type="ECO:0000256" key="2">
    <source>
        <dbReference type="ARBA" id="ARBA00022723"/>
    </source>
</evidence>
<accession>X1MLD6</accession>
<evidence type="ECO:0000256" key="1">
    <source>
        <dbReference type="ARBA" id="ARBA00005568"/>
    </source>
</evidence>
<dbReference type="PANTHER" id="PTHR30502">
    <property type="entry name" value="2-KETO-3-DEOXY-L-RHAMNONATE ALDOLASE"/>
    <property type="match status" value="1"/>
</dbReference>
<feature type="non-terminal residue" evidence="5">
    <location>
        <position position="1"/>
    </location>
</feature>
<dbReference type="InterPro" id="IPR005000">
    <property type="entry name" value="Aldolase/citrate-lyase_domain"/>
</dbReference>
<dbReference type="Pfam" id="PF03328">
    <property type="entry name" value="HpcH_HpaI"/>
    <property type="match status" value="1"/>
</dbReference>
<dbReference type="PANTHER" id="PTHR30502:SF0">
    <property type="entry name" value="PHOSPHOENOLPYRUVATE CARBOXYLASE FAMILY PROTEIN"/>
    <property type="match status" value="1"/>
</dbReference>
<comment type="caution">
    <text evidence="5">The sequence shown here is derived from an EMBL/GenBank/DDBJ whole genome shotgun (WGS) entry which is preliminary data.</text>
</comment>
<dbReference type="InterPro" id="IPR040442">
    <property type="entry name" value="Pyrv_kinase-like_dom_sf"/>
</dbReference>
<comment type="similarity">
    <text evidence="1">Belongs to the HpcH/HpaI aldolase family.</text>
</comment>
<proteinExistence type="inferred from homology"/>
<keyword evidence="2" id="KW-0479">Metal-binding</keyword>
<dbReference type="InterPro" id="IPR015813">
    <property type="entry name" value="Pyrv/PenolPyrv_kinase-like_dom"/>
</dbReference>
<dbReference type="GO" id="GO:0016832">
    <property type="term" value="F:aldehyde-lyase activity"/>
    <property type="evidence" value="ECO:0007669"/>
    <property type="project" value="TreeGrafter"/>
</dbReference>
<protein>
    <recommendedName>
        <fullName evidence="4">HpcH/HpaI aldolase/citrate lyase domain-containing protein</fullName>
    </recommendedName>
</protein>
<evidence type="ECO:0000313" key="5">
    <source>
        <dbReference type="EMBL" id="GAI32108.1"/>
    </source>
</evidence>
<dbReference type="AlphaFoldDB" id="X1MLD6"/>
<gene>
    <name evidence="5" type="ORF">S06H3_29030</name>
</gene>
<dbReference type="EMBL" id="BARV01016984">
    <property type="protein sequence ID" value="GAI32108.1"/>
    <property type="molecule type" value="Genomic_DNA"/>
</dbReference>
<reference evidence="5" key="1">
    <citation type="journal article" date="2014" name="Front. Microbiol.">
        <title>High frequency of phylogenetically diverse reductive dehalogenase-homologous genes in deep subseafloor sedimentary metagenomes.</title>
        <authorList>
            <person name="Kawai M."/>
            <person name="Futagami T."/>
            <person name="Toyoda A."/>
            <person name="Takaki Y."/>
            <person name="Nishi S."/>
            <person name="Hori S."/>
            <person name="Arai W."/>
            <person name="Tsubouchi T."/>
            <person name="Morono Y."/>
            <person name="Uchiyama I."/>
            <person name="Ito T."/>
            <person name="Fujiyama A."/>
            <person name="Inagaki F."/>
            <person name="Takami H."/>
        </authorList>
    </citation>
    <scope>NUCLEOTIDE SEQUENCE</scope>
    <source>
        <strain evidence="5">Expedition CK06-06</strain>
    </source>
</reference>
<dbReference type="Gene3D" id="3.20.20.60">
    <property type="entry name" value="Phosphoenolpyruvate-binding domains"/>
    <property type="match status" value="1"/>
</dbReference>
<dbReference type="GO" id="GO:0046872">
    <property type="term" value="F:metal ion binding"/>
    <property type="evidence" value="ECO:0007669"/>
    <property type="project" value="UniProtKB-KW"/>
</dbReference>
<feature type="domain" description="HpcH/HpaI aldolase/citrate lyase" evidence="4">
    <location>
        <begin position="2"/>
        <end position="151"/>
    </location>
</feature>
<organism evidence="5">
    <name type="scientific">marine sediment metagenome</name>
    <dbReference type="NCBI Taxonomy" id="412755"/>
    <lineage>
        <taxon>unclassified sequences</taxon>
        <taxon>metagenomes</taxon>
        <taxon>ecological metagenomes</taxon>
    </lineage>
</organism>
<name>X1MLD6_9ZZZZ</name>
<evidence type="ECO:0000256" key="3">
    <source>
        <dbReference type="ARBA" id="ARBA00023239"/>
    </source>
</evidence>
<keyword evidence="3" id="KW-0456">Lyase</keyword>
<dbReference type="SUPFAM" id="SSF51621">
    <property type="entry name" value="Phosphoenolpyruvate/pyruvate domain"/>
    <property type="match status" value="1"/>
</dbReference>